<dbReference type="AlphaFoldDB" id="A0A365UB94"/>
<dbReference type="InterPro" id="IPR010287">
    <property type="entry name" value="DUF892_YciF-like"/>
</dbReference>
<dbReference type="InterPro" id="IPR012347">
    <property type="entry name" value="Ferritin-like"/>
</dbReference>
<gene>
    <name evidence="1" type="ORF">DRV85_06095</name>
</gene>
<dbReference type="Proteomes" id="UP000253370">
    <property type="component" value="Unassembled WGS sequence"/>
</dbReference>
<organism evidence="1 2">
    <name type="scientific">Rhodosalinus halophilus</name>
    <dbReference type="NCBI Taxonomy" id="2259333"/>
    <lineage>
        <taxon>Bacteria</taxon>
        <taxon>Pseudomonadati</taxon>
        <taxon>Pseudomonadota</taxon>
        <taxon>Alphaproteobacteria</taxon>
        <taxon>Rhodobacterales</taxon>
        <taxon>Paracoccaceae</taxon>
        <taxon>Rhodosalinus</taxon>
    </lineage>
</organism>
<dbReference type="PANTHER" id="PTHR30565">
    <property type="entry name" value="PROTEIN YCIF"/>
    <property type="match status" value="1"/>
</dbReference>
<proteinExistence type="predicted"/>
<dbReference type="Pfam" id="PF05974">
    <property type="entry name" value="DUF892"/>
    <property type="match status" value="1"/>
</dbReference>
<reference evidence="1 2" key="1">
    <citation type="submission" date="2018-07" db="EMBL/GenBank/DDBJ databases">
        <title>Rhodosalinus sp. strain E84T genomic sequence and assembly.</title>
        <authorList>
            <person name="Liu Z.-W."/>
            <person name="Lu D.-C."/>
        </authorList>
    </citation>
    <scope>NUCLEOTIDE SEQUENCE [LARGE SCALE GENOMIC DNA]</scope>
    <source>
        <strain evidence="1 2">E84</strain>
    </source>
</reference>
<dbReference type="OrthoDB" id="9795056at2"/>
<dbReference type="SUPFAM" id="SSF47240">
    <property type="entry name" value="Ferritin-like"/>
    <property type="match status" value="1"/>
</dbReference>
<dbReference type="InterPro" id="IPR047114">
    <property type="entry name" value="YciF"/>
</dbReference>
<dbReference type="PANTHER" id="PTHR30565:SF9">
    <property type="entry name" value="PROTEIN YCIF"/>
    <property type="match status" value="1"/>
</dbReference>
<protein>
    <submittedName>
        <fullName evidence="1">Uncharacterized protein</fullName>
    </submittedName>
</protein>
<dbReference type="EMBL" id="QNTQ01000005">
    <property type="protein sequence ID" value="RBI86316.1"/>
    <property type="molecule type" value="Genomic_DNA"/>
</dbReference>
<accession>A0A365UB94</accession>
<comment type="caution">
    <text evidence="1">The sequence shown here is derived from an EMBL/GenBank/DDBJ whole genome shotgun (WGS) entry which is preliminary data.</text>
</comment>
<evidence type="ECO:0000313" key="1">
    <source>
        <dbReference type="EMBL" id="RBI86316.1"/>
    </source>
</evidence>
<dbReference type="Gene3D" id="1.20.1260.10">
    <property type="match status" value="1"/>
</dbReference>
<dbReference type="InterPro" id="IPR009078">
    <property type="entry name" value="Ferritin-like_SF"/>
</dbReference>
<name>A0A365UB94_9RHOB</name>
<dbReference type="RefSeq" id="WP_113288553.1">
    <property type="nucleotide sequence ID" value="NZ_QNTQ01000005.1"/>
</dbReference>
<evidence type="ECO:0000313" key="2">
    <source>
        <dbReference type="Proteomes" id="UP000253370"/>
    </source>
</evidence>
<keyword evidence="2" id="KW-1185">Reference proteome</keyword>
<sequence length="162" mass="17550">MEITDLKSLYVSELQEARSCEAQIADAFEALGAKASDPALKELLHAEVPEAAGHRDRVGELVAAHGEEPVAHDDQTMRTLLAEADRWARMIGDDGARDAALIASAQRVQHYEIALYGSLAAWAKQLGMSDLDTLLKILDEERAADERLTEIAKSAVNTQAVA</sequence>